<accession>V9SGN6</accession>
<sequence length="193" mass="22808">MYEFLGKGELMSLALQDEEALKSAKRRTIKEKTSAEKIRDFWRKRRTNYKHRDDSFEKDWEMRRLHHKFTPCDVSSGKYVLARRSDTVTLLKVTGRNVRKCTISDVENKILEFHLIPSNKEKTFIVELPESIPIVLIPFRETFVDFDADSVTKVEQKGDFITDDKRQSFQMTKYRFKHECSTGRLIEHGWASP</sequence>
<dbReference type="EMBL" id="KF483846">
    <property type="protein sequence ID" value="AHC55054.1"/>
    <property type="molecule type" value="Genomic_DNA"/>
</dbReference>
<dbReference type="Proteomes" id="UP000232615">
    <property type="component" value="Segment"/>
</dbReference>
<name>V9SGN6_9VIRU</name>
<proteinExistence type="predicted"/>
<organism evidence="1 2">
    <name type="scientific">Tunisvirus fontaine2</name>
    <dbReference type="NCBI Taxonomy" id="1421067"/>
    <lineage>
        <taxon>Viruses</taxon>
        <taxon>Varidnaviria</taxon>
        <taxon>Bamfordvirae</taxon>
        <taxon>Nucleocytoviricota</taxon>
        <taxon>Megaviricetes</taxon>
        <taxon>Pimascovirales</taxon>
        <taxon>Pimascovirales incertae sedis</taxon>
        <taxon>Marseilleviridae</taxon>
        <taxon>Losannavirus</taxon>
        <taxon>Losannavirus tunisense</taxon>
    </lineage>
</organism>
<evidence type="ECO:0000313" key="2">
    <source>
        <dbReference type="Proteomes" id="UP000232615"/>
    </source>
</evidence>
<dbReference type="Pfam" id="PF19248">
    <property type="entry name" value="DUF5896"/>
    <property type="match status" value="1"/>
</dbReference>
<evidence type="ECO:0000313" key="1">
    <source>
        <dbReference type="EMBL" id="AHC55054.1"/>
    </source>
</evidence>
<dbReference type="InterPro" id="IPR045415">
    <property type="entry name" value="DUF5896"/>
</dbReference>
<gene>
    <name evidence="1" type="ORF">TNS_ORF336</name>
</gene>
<protein>
    <submittedName>
        <fullName evidence="1">Uncharacterized protein</fullName>
    </submittedName>
</protein>
<reference evidence="1 2" key="1">
    <citation type="journal article" date="2014" name="Arch. Virol.">
        <title>Complete genome sequence of Tunisvirus, a new member of the proposed family Marseilleviridae.</title>
        <authorList>
            <person name="Aherfi S."/>
            <person name="Boughalmi M."/>
            <person name="Pagnier I."/>
            <person name="Fournous G."/>
            <person name="La Scola B."/>
            <person name="Raoult D."/>
            <person name="Colson P."/>
        </authorList>
    </citation>
    <scope>NUCLEOTIDE SEQUENCE [LARGE SCALE GENOMIC DNA]</scope>
    <source>
        <strain evidence="1 2">U484</strain>
    </source>
</reference>
<keyword evidence="2" id="KW-1185">Reference proteome</keyword>